<name>A0ABS7XNC4_9FLAO</name>
<reference evidence="2" key="1">
    <citation type="submission" date="2023-07" db="EMBL/GenBank/DDBJ databases">
        <authorList>
            <person name="Yue Y."/>
        </authorList>
    </citation>
    <scope>NUCLEOTIDE SEQUENCE [LARGE SCALE GENOMIC DNA]</scope>
    <source>
        <strain evidence="2">D23</strain>
    </source>
</reference>
<dbReference type="Gene3D" id="3.30.70.930">
    <property type="match status" value="1"/>
</dbReference>
<dbReference type="Proteomes" id="UP001198901">
    <property type="component" value="Unassembled WGS sequence"/>
</dbReference>
<keyword evidence="2" id="KW-1185">Reference proteome</keyword>
<comment type="caution">
    <text evidence="1">The sequence shown here is derived from an EMBL/GenBank/DDBJ whole genome shotgun (WGS) entry which is preliminary data.</text>
</comment>
<protein>
    <recommendedName>
        <fullName evidence="3">Thiamine-binding protein domain-containing protein</fullName>
    </recommendedName>
</protein>
<dbReference type="InterPro" id="IPR029756">
    <property type="entry name" value="MTH1187/YkoF-like"/>
</dbReference>
<accession>A0ABS7XNC4</accession>
<dbReference type="EMBL" id="JAIUJR010000001">
    <property type="protein sequence ID" value="MCA0131507.1"/>
    <property type="molecule type" value="Genomic_DNA"/>
</dbReference>
<evidence type="ECO:0000313" key="1">
    <source>
        <dbReference type="EMBL" id="MCA0131507.1"/>
    </source>
</evidence>
<organism evidence="1 2">
    <name type="scientific">Winogradskyella alexanderae</name>
    <dbReference type="NCBI Taxonomy" id="2877123"/>
    <lineage>
        <taxon>Bacteria</taxon>
        <taxon>Pseudomonadati</taxon>
        <taxon>Bacteroidota</taxon>
        <taxon>Flavobacteriia</taxon>
        <taxon>Flavobacteriales</taxon>
        <taxon>Flavobacteriaceae</taxon>
        <taxon>Winogradskyella</taxon>
    </lineage>
</organism>
<dbReference type="SUPFAM" id="SSF89957">
    <property type="entry name" value="MTH1187/YkoF-like"/>
    <property type="match status" value="1"/>
</dbReference>
<evidence type="ECO:0008006" key="3">
    <source>
        <dbReference type="Google" id="ProtNLM"/>
    </source>
</evidence>
<sequence length="86" mass="9983">MKVSVELTLTPLKDNYESHIIDFIKDLRASEFTVLENPLSTQIYGDYDALMPFLTRAIKRSFLDIDIAVLNMKVVKSDRSDYEPHF</sequence>
<proteinExistence type="predicted"/>
<evidence type="ECO:0000313" key="2">
    <source>
        <dbReference type="Proteomes" id="UP001198901"/>
    </source>
</evidence>
<gene>
    <name evidence="1" type="ORF">LBU54_02845</name>
</gene>
<dbReference type="RefSeq" id="WP_224525504.1">
    <property type="nucleotide sequence ID" value="NZ_JAIUJR010000001.1"/>
</dbReference>